<dbReference type="EMBL" id="AP022870">
    <property type="protein sequence ID" value="BCB74969.1"/>
    <property type="molecule type" value="Genomic_DNA"/>
</dbReference>
<dbReference type="SUPFAM" id="SSF53850">
    <property type="entry name" value="Periplasmic binding protein-like II"/>
    <property type="match status" value="1"/>
</dbReference>
<accession>A0A6F8XMF4</accession>
<gene>
    <name evidence="2" type="ORF">Pflav_013790</name>
</gene>
<dbReference type="GO" id="GO:0005245">
    <property type="term" value="F:voltage-gated calcium channel activity"/>
    <property type="evidence" value="ECO:0007669"/>
    <property type="project" value="TreeGrafter"/>
</dbReference>
<dbReference type="PANTHER" id="PTHR10166:SF37">
    <property type="entry name" value="STOLID, ISOFORM H"/>
    <property type="match status" value="1"/>
</dbReference>
<reference evidence="2 3" key="2">
    <citation type="submission" date="2020-03" db="EMBL/GenBank/DDBJ databases">
        <authorList>
            <person name="Ichikawa N."/>
            <person name="Kimura A."/>
            <person name="Kitahashi Y."/>
            <person name="Uohara A."/>
        </authorList>
    </citation>
    <scope>NUCLEOTIDE SEQUENCE [LARGE SCALE GENOMIC DNA]</scope>
    <source>
        <strain evidence="2 3">NBRC 107702</strain>
    </source>
</reference>
<dbReference type="Gene3D" id="3.40.50.410">
    <property type="entry name" value="von Willebrand factor, type A domain"/>
    <property type="match status" value="1"/>
</dbReference>
<dbReference type="Pfam" id="PF13531">
    <property type="entry name" value="SBP_bac_11"/>
    <property type="match status" value="1"/>
</dbReference>
<dbReference type="SUPFAM" id="SSF53300">
    <property type="entry name" value="vWA-like"/>
    <property type="match status" value="1"/>
</dbReference>
<dbReference type="PROSITE" id="PS50234">
    <property type="entry name" value="VWFA"/>
    <property type="match status" value="1"/>
</dbReference>
<dbReference type="InterPro" id="IPR051173">
    <property type="entry name" value="Ca_channel_alpha-2/delta"/>
</dbReference>
<dbReference type="Proteomes" id="UP000502508">
    <property type="component" value="Chromosome"/>
</dbReference>
<dbReference type="RefSeq" id="WP_173034523.1">
    <property type="nucleotide sequence ID" value="NZ_AP022870.1"/>
</dbReference>
<organism evidence="2 3">
    <name type="scientific">Phytohabitans flavus</name>
    <dbReference type="NCBI Taxonomy" id="1076124"/>
    <lineage>
        <taxon>Bacteria</taxon>
        <taxon>Bacillati</taxon>
        <taxon>Actinomycetota</taxon>
        <taxon>Actinomycetes</taxon>
        <taxon>Micromonosporales</taxon>
        <taxon>Micromonosporaceae</taxon>
    </lineage>
</organism>
<feature type="domain" description="VWFA" evidence="1">
    <location>
        <begin position="409"/>
        <end position="597"/>
    </location>
</feature>
<dbReference type="GO" id="GO:0005891">
    <property type="term" value="C:voltage-gated calcium channel complex"/>
    <property type="evidence" value="ECO:0007669"/>
    <property type="project" value="TreeGrafter"/>
</dbReference>
<evidence type="ECO:0000313" key="2">
    <source>
        <dbReference type="EMBL" id="BCB74969.1"/>
    </source>
</evidence>
<dbReference type="KEGG" id="pfla:Pflav_013790"/>
<evidence type="ECO:0000259" key="1">
    <source>
        <dbReference type="PROSITE" id="PS50234"/>
    </source>
</evidence>
<dbReference type="AlphaFoldDB" id="A0A6F8XMF4"/>
<reference evidence="2 3" key="1">
    <citation type="submission" date="2020-03" db="EMBL/GenBank/DDBJ databases">
        <title>Whole genome shotgun sequence of Phytohabitans flavus NBRC 107702.</title>
        <authorList>
            <person name="Komaki H."/>
            <person name="Tamura T."/>
        </authorList>
    </citation>
    <scope>NUCLEOTIDE SEQUENCE [LARGE SCALE GENOMIC DNA]</scope>
    <source>
        <strain evidence="2 3">NBRC 107702</strain>
    </source>
</reference>
<dbReference type="Pfam" id="PF13519">
    <property type="entry name" value="VWA_2"/>
    <property type="match status" value="1"/>
</dbReference>
<keyword evidence="3" id="KW-1185">Reference proteome</keyword>
<proteinExistence type="predicted"/>
<dbReference type="SMART" id="SM00327">
    <property type="entry name" value="VWA"/>
    <property type="match status" value="1"/>
</dbReference>
<sequence length="601" mass="64626">MAVVAAVIVAVLAISMSINYFGPDGEPGPGPTGALDGPVDDLVNCVPLNLVSSDEKTPTLHELAERYRNSGRGIDGRCVDVNVVTGHSGTVGDALAAGGKWDVQDVPQPDVWSPSSSVWIERLRSLIQARPGEVRLPDSAKVPSVTRTPVVIAMPEPMARALGWPEAKIGWQDLVALAKDPAGWGAKGHPEWGSFKLGKTNPHSSTTGLHAMVATVSALLGGVPLTVEALGDPRVIEDARALETAAVHYGASVSPFIQNLYKYQAESEDQGLSYVSAIALEEQVVWQYNRGQLVGVQDPKPPPRTKLAAIYPHEGTMLSDNPYAILDAPWVDATKRRAAEAFLGYLHEPEQKALFLDAGFRDEEDKAGEELKKDPGLIAEPGYKQVPAPDTAVTEAVRELWDRVRKPASVLIVIDVSGSMKNTVEGAGKSRLRLAQEAARPAVDSLARTDEVGLWAFSSPLGDDRDPWRVPVPLGPVTGNATRYKTEVDKLRAEGDTALYATTRAAVNALRERSSADRINGVVLLSDGANRYIRDNDLKQLLTDLDPENTDNPVRVFTIAYGDESDEATLTGIAQASRGVAYNARDPRAIRAVIQDVLSNF</sequence>
<protein>
    <submittedName>
        <fullName evidence="2">VWA domain-containing protein</fullName>
    </submittedName>
</protein>
<evidence type="ECO:0000313" key="3">
    <source>
        <dbReference type="Proteomes" id="UP000502508"/>
    </source>
</evidence>
<dbReference type="InterPro" id="IPR036465">
    <property type="entry name" value="vWFA_dom_sf"/>
</dbReference>
<dbReference type="InterPro" id="IPR002035">
    <property type="entry name" value="VWF_A"/>
</dbReference>
<name>A0A6F8XMF4_9ACTN</name>
<dbReference type="PANTHER" id="PTHR10166">
    <property type="entry name" value="VOLTAGE-DEPENDENT CALCIUM CHANNEL SUBUNIT ALPHA-2/DELTA-RELATED"/>
    <property type="match status" value="1"/>
</dbReference>